<name>A0A0F9KVN2_9ZZZZ</name>
<organism evidence="1">
    <name type="scientific">marine sediment metagenome</name>
    <dbReference type="NCBI Taxonomy" id="412755"/>
    <lineage>
        <taxon>unclassified sequences</taxon>
        <taxon>metagenomes</taxon>
        <taxon>ecological metagenomes</taxon>
    </lineage>
</organism>
<dbReference type="EMBL" id="LAZR01012563">
    <property type="protein sequence ID" value="KKM26183.1"/>
    <property type="molecule type" value="Genomic_DNA"/>
</dbReference>
<proteinExistence type="predicted"/>
<reference evidence="1" key="1">
    <citation type="journal article" date="2015" name="Nature">
        <title>Complex archaea that bridge the gap between prokaryotes and eukaryotes.</title>
        <authorList>
            <person name="Spang A."/>
            <person name="Saw J.H."/>
            <person name="Jorgensen S.L."/>
            <person name="Zaremba-Niedzwiedzka K."/>
            <person name="Martijn J."/>
            <person name="Lind A.E."/>
            <person name="van Eijk R."/>
            <person name="Schleper C."/>
            <person name="Guy L."/>
            <person name="Ettema T.J."/>
        </authorList>
    </citation>
    <scope>NUCLEOTIDE SEQUENCE</scope>
</reference>
<evidence type="ECO:0000313" key="1">
    <source>
        <dbReference type="EMBL" id="KKM26183.1"/>
    </source>
</evidence>
<evidence type="ECO:0008006" key="2">
    <source>
        <dbReference type="Google" id="ProtNLM"/>
    </source>
</evidence>
<comment type="caution">
    <text evidence="1">The sequence shown here is derived from an EMBL/GenBank/DDBJ whole genome shotgun (WGS) entry which is preliminary data.</text>
</comment>
<accession>A0A0F9KVN2</accession>
<gene>
    <name evidence="1" type="ORF">LCGC14_1587370</name>
</gene>
<protein>
    <recommendedName>
        <fullName evidence="2">Transposase IS4-like domain-containing protein</fullName>
    </recommendedName>
</protein>
<sequence>MLEKVIEEHPEVQIGNFNGDNAYLSDKNSDALDEHEIINNIAPRKTSSRKISKKQQNQRKCIEGIFGIIVQCLGLQKTWVRGLPNVFKDTSLKFIAFFFLMIVAHEAGVEEMYLTPTYFFG</sequence>
<dbReference type="AlphaFoldDB" id="A0A0F9KVN2"/>